<evidence type="ECO:0000256" key="9">
    <source>
        <dbReference type="ARBA" id="ARBA00022884"/>
    </source>
</evidence>
<dbReference type="Gene3D" id="3.40.50.300">
    <property type="entry name" value="P-loop containing nucleotide triphosphate hydrolases"/>
    <property type="match status" value="4"/>
</dbReference>
<keyword evidence="14" id="KW-1185">Reference proteome</keyword>
<feature type="domain" description="Helicase ATP-binding" evidence="11">
    <location>
        <begin position="334"/>
        <end position="492"/>
    </location>
</feature>
<dbReference type="FunFam" id="3.40.50.300:FF:000987">
    <property type="entry name" value="DEAD/DEAH box RNA helicase"/>
    <property type="match status" value="1"/>
</dbReference>
<comment type="subcellular location">
    <subcellularLocation>
        <location evidence="1">Cytoplasm</location>
    </subcellularLocation>
</comment>
<evidence type="ECO:0000259" key="12">
    <source>
        <dbReference type="PROSITE" id="PS51194"/>
    </source>
</evidence>
<evidence type="ECO:0000313" key="14">
    <source>
        <dbReference type="Proteomes" id="UP000750334"/>
    </source>
</evidence>
<dbReference type="PROSITE" id="PS00674">
    <property type="entry name" value="AAA"/>
    <property type="match status" value="2"/>
</dbReference>
<dbReference type="GO" id="GO:0004386">
    <property type="term" value="F:helicase activity"/>
    <property type="evidence" value="ECO:0007669"/>
    <property type="project" value="UniProtKB-KW"/>
</dbReference>
<sequence length="2045" mass="228722">MSMQLSESSLQELYSSLKDISGGDEVELFDDKITTYKDDLTKLSEDQVNDKIRKKFLKPSNLLSWDLLDILQKVPKPDDLNDATVSAEKYNYYDFVQIPPPISKTSYVFKRKGISGKIVSHKEEVSLKEIAKANASNSLSLNRSIDYHSNTIRGTTSQLPFTPGGISMKTNTSGDSAVSSTAIATKLLHKDDQGLFDIPPGFQRGISPKIIEANFDDIEEIEQLNEIDNEFEVEREINATKDQEEQLLQSKLESTFNTISTTEQNEQDNAEIDELLPMDITFGRSINKTRDILKRKEWAHVVDLNHKIDNFDDLVPNPARTWPFKLDTFQKEAVYHLEQGDSVFVAAHTSAGKTVVAEYVIAMAKRNMTKTIYTSPIKALSNQKFRDFNETFDDIDVGLITGDVQINPEANCLIMTTEILRSMLYRGADLIRDVEFVVFDEVHYVNDQDRGVVWEEVIIMLPQHVKFILLSATVPNTYEFANWIGRTKQKNIYVISTPQRPVPLEINIWAKNKLIPVINSKREFSEAGFKEHKLLLSGDDKGKGDKKGSDSKGQRGGRGGQRGGQRGGSQRGGGQRGSRGGQGGGGRSGNGSRGAGAVGSNKRQFFRRSGPNKKTWPQLVDYLRSKDLLPMVAFVFSQKRCEEYANWLDGVNFANNKDRSQIHMFVEKSITRLKKDDRELPQILKMRSFLERGIAVHHGGLLPIVKELIEILFAKGFIKVLFATETFAMGLNLPTRTVVFSEIQKHDGNGLRDLTPGEFTQMAGRAGRRGLDKTGTVIIMAYEPFSALSFKETTLGVPTKLESQFRLTYNMILNLLRIEALKVEEMIKYSFSENTNQTSKPEHEKLIKVLQGQFESIKEYECNVCDDSINKFLALTNKYKQVTSDMMEDMSKSNAVHRILREGRLVVFRDQNSNLRLGFIVRNSINQGAAVVMVFTKPHKLPDGTTNNLVYLPEFTVYSKNAFSVFEETPYFMDKVPYTSIELITAYNLKVPFSSIIKKDPEVMEKFELEMKIILKLSDRFKESNYGMKGSLKVHQCIQERENLRSEIMKLNCSTCPKLALHFIPVYKKYEIESKINHFMHLMSDENLNLLPNYEHRLAVLQSAGFIDQNHNVVLKGRVACEINSGYELVITELILDNFLGDFEPEEIVALLSVFVYEGRTREEEPPIVTPRLVKGKERIQEIYRNMLVIYEENQVTLTQEEAEFLEKKRFAMVNVVYEWARGMSFKEIMEITPEAEGTVVRVITWLDEICRQVKTASIIIGNSNLHMKMDKAQELIKRDIVFAASFSSATKAVKIKLPTEYIARPLNIENDYTKALDIVIHPTILKANEISAGTMCIVSKLGCNGVTAIVKAGDEKTHPMDVFMVSSTLRSIGNILLGDRLEIRKVSSQPPYSSSITVGTIQGKTIDDSDKKAVEKALDNCGIICPGMVLKEFPISNADLVDVIVTGVSSESLPDIGSMSLQDSETSDSVLLSPPVLFKKGSTKFIFTDSTHASSKYNIPEPLTYNFVGGLSKEIETLKSTIDLPLHQPTLFSDFGVTPPRGILLHGPPGTGKTMLLRCVANTTNAHVLTISGPSIVSKYLGETEAALRNIFNEAIKYQPSIIFIDEVDSLAPNRANDDSGEIESRVVATLLTLMDGMSSSGRLVVIGATNRPNSVDPALRRPGRFDQEVEIGIPDVEARLDILQKQFTRMSKERYTLTEEDIKTVASKTHGYVGADLSALCRESVMKTIQRGLNDNTVVDRTLLKVNMSDVENAMLEVRPSAMREIFLEMPKVYWSDIGGQEDLKRKMKEMIQLPLEASETFAKLGVSAPKGVLLYGPPGCSKTLTAKALATESGINFLAVKGPEIFNKYVGESERAIREIFRKARSAAPSIIFIDEIDALSPDRDGDSTSAANHVLTSLLNEIDGVEELNGVVIVSATNRPDSIDPALLRPGRLDRHIYVGPPDFDARLQILRNCTKKFNIVDNEVDLEELAKKTDGCSGAEMVLLCQEAGLAAIMENLQADKVEPKHFENALAGISKGITPEMLEYYEAFASRSGIKDYAA</sequence>
<dbReference type="Pfam" id="PF00270">
    <property type="entry name" value="DEAD"/>
    <property type="match status" value="1"/>
</dbReference>
<evidence type="ECO:0000256" key="8">
    <source>
        <dbReference type="ARBA" id="ARBA00022840"/>
    </source>
</evidence>
<dbReference type="InterPro" id="IPR027417">
    <property type="entry name" value="P-loop_NTPase"/>
</dbReference>
<keyword evidence="6" id="KW-0378">Hydrolase</keyword>
<accession>A0A9P6WEW8</accession>
<gene>
    <name evidence="13" type="primary">SKI2</name>
    <name evidence="13" type="ORF">C6P45_003064</name>
</gene>
<keyword evidence="8" id="KW-0067">ATP-binding</keyword>
<dbReference type="CDD" id="cd19503">
    <property type="entry name" value="RecA-like_CDC48_NLV2_r1-like"/>
    <property type="match status" value="1"/>
</dbReference>
<reference evidence="13 14" key="1">
    <citation type="submission" date="2020-11" db="EMBL/GenBank/DDBJ databases">
        <title>Kefir isolates.</title>
        <authorList>
            <person name="Marcisauskas S."/>
            <person name="Kim Y."/>
            <person name="Blasche S."/>
        </authorList>
    </citation>
    <scope>NUCLEOTIDE SEQUENCE [LARGE SCALE GENOMIC DNA]</scope>
    <source>
        <strain evidence="13 14">OG2</strain>
    </source>
</reference>
<feature type="region of interest" description="Disordered" evidence="10">
    <location>
        <begin position="535"/>
        <end position="612"/>
    </location>
</feature>
<comment type="similarity">
    <text evidence="2">Belongs to the helicase family. SKI2 subfamily.</text>
</comment>
<dbReference type="PROSITE" id="PS51194">
    <property type="entry name" value="HELICASE_CTER"/>
    <property type="match status" value="1"/>
</dbReference>
<dbReference type="InterPro" id="IPR003959">
    <property type="entry name" value="ATPase_AAA_core"/>
</dbReference>
<evidence type="ECO:0000256" key="7">
    <source>
        <dbReference type="ARBA" id="ARBA00022806"/>
    </source>
</evidence>
<dbReference type="Proteomes" id="UP000750334">
    <property type="component" value="Unassembled WGS sequence"/>
</dbReference>
<dbReference type="GO" id="GO:0003723">
    <property type="term" value="F:RNA binding"/>
    <property type="evidence" value="ECO:0007669"/>
    <property type="project" value="UniProtKB-KW"/>
</dbReference>
<dbReference type="GO" id="GO:0016887">
    <property type="term" value="F:ATP hydrolysis activity"/>
    <property type="evidence" value="ECO:0007669"/>
    <property type="project" value="InterPro"/>
</dbReference>
<feature type="compositionally biased region" description="Gly residues" evidence="10">
    <location>
        <begin position="554"/>
        <end position="597"/>
    </location>
</feature>
<dbReference type="Pfam" id="PF08148">
    <property type="entry name" value="DSHCT"/>
    <property type="match status" value="1"/>
</dbReference>
<dbReference type="FunFam" id="1.10.8.60:FF:000157">
    <property type="entry name" value="AAA family ATPase"/>
    <property type="match status" value="1"/>
</dbReference>
<dbReference type="InterPro" id="IPR003960">
    <property type="entry name" value="ATPase_AAA_CS"/>
</dbReference>
<dbReference type="InterPro" id="IPR001650">
    <property type="entry name" value="Helicase_C-like"/>
</dbReference>
<evidence type="ECO:0000256" key="1">
    <source>
        <dbReference type="ARBA" id="ARBA00004496"/>
    </source>
</evidence>
<organism evidence="13 14">
    <name type="scientific">Maudiozyma exigua</name>
    <name type="common">Yeast</name>
    <name type="synonym">Kazachstania exigua</name>
    <dbReference type="NCBI Taxonomy" id="34358"/>
    <lineage>
        <taxon>Eukaryota</taxon>
        <taxon>Fungi</taxon>
        <taxon>Dikarya</taxon>
        <taxon>Ascomycota</taxon>
        <taxon>Saccharomycotina</taxon>
        <taxon>Saccharomycetes</taxon>
        <taxon>Saccharomycetales</taxon>
        <taxon>Saccharomycetaceae</taxon>
        <taxon>Maudiozyma</taxon>
    </lineage>
</organism>
<dbReference type="InterPro" id="IPR012961">
    <property type="entry name" value="Ski2/MTR4_C"/>
</dbReference>
<dbReference type="FunFam" id="3.40.50.300:FF:000012">
    <property type="entry name" value="Transitional endoplasmic reticulum ATPase"/>
    <property type="match status" value="1"/>
</dbReference>
<dbReference type="GO" id="GO:0055087">
    <property type="term" value="C:Ski complex"/>
    <property type="evidence" value="ECO:0007669"/>
    <property type="project" value="TreeGrafter"/>
</dbReference>
<dbReference type="InterPro" id="IPR050699">
    <property type="entry name" value="RNA-DNA_Helicase"/>
</dbReference>
<name>A0A9P6WEW8_MAUEX</name>
<dbReference type="Pfam" id="PF00004">
    <property type="entry name" value="AAA"/>
    <property type="match status" value="2"/>
</dbReference>
<feature type="compositionally biased region" description="Basic and acidic residues" evidence="10">
    <location>
        <begin position="535"/>
        <end position="553"/>
    </location>
</feature>
<feature type="domain" description="Helicase C-terminal" evidence="12">
    <location>
        <begin position="615"/>
        <end position="816"/>
    </location>
</feature>
<dbReference type="InterPro" id="IPR041569">
    <property type="entry name" value="AAA_lid_3"/>
</dbReference>
<evidence type="ECO:0000256" key="2">
    <source>
        <dbReference type="ARBA" id="ARBA00010140"/>
    </source>
</evidence>
<dbReference type="SMART" id="SM01142">
    <property type="entry name" value="DSHCT"/>
    <property type="match status" value="1"/>
</dbReference>
<keyword evidence="7 13" id="KW-0347">Helicase</keyword>
<dbReference type="SMART" id="SM00490">
    <property type="entry name" value="HELICc"/>
    <property type="match status" value="1"/>
</dbReference>
<dbReference type="CDD" id="cd19511">
    <property type="entry name" value="RecA-like_CDC48_r2-like"/>
    <property type="match status" value="1"/>
</dbReference>
<dbReference type="GO" id="GO:0005524">
    <property type="term" value="F:ATP binding"/>
    <property type="evidence" value="ECO:0007669"/>
    <property type="project" value="UniProtKB-KW"/>
</dbReference>
<dbReference type="PANTHER" id="PTHR12131">
    <property type="entry name" value="ATP-DEPENDENT RNA AND DNA HELICASE"/>
    <property type="match status" value="1"/>
</dbReference>
<dbReference type="Gene3D" id="2.30.30.1160">
    <property type="match status" value="1"/>
</dbReference>
<dbReference type="Pfam" id="PF00271">
    <property type="entry name" value="Helicase_C"/>
    <property type="match status" value="1"/>
</dbReference>
<dbReference type="GO" id="GO:0070478">
    <property type="term" value="P:nuclear-transcribed mRNA catabolic process, 3'-5' exonucleolytic nonsense-mediated decay"/>
    <property type="evidence" value="ECO:0007669"/>
    <property type="project" value="TreeGrafter"/>
</dbReference>
<dbReference type="FunFam" id="1.10.8.60:FF:000132">
    <property type="entry name" value="AAA family ATPase"/>
    <property type="match status" value="1"/>
</dbReference>
<dbReference type="InterPro" id="IPR040801">
    <property type="entry name" value="Ski2_N"/>
</dbReference>
<evidence type="ECO:0000313" key="13">
    <source>
        <dbReference type="EMBL" id="KAG0672380.1"/>
    </source>
</evidence>
<evidence type="ECO:0000256" key="10">
    <source>
        <dbReference type="SAM" id="MobiDB-lite"/>
    </source>
</evidence>
<evidence type="ECO:0000259" key="11">
    <source>
        <dbReference type="PROSITE" id="PS51192"/>
    </source>
</evidence>
<dbReference type="InterPro" id="IPR011545">
    <property type="entry name" value="DEAD/DEAH_box_helicase_dom"/>
</dbReference>
<dbReference type="InterPro" id="IPR048727">
    <property type="entry name" value="Ski2_beta-barrel"/>
</dbReference>
<dbReference type="InterPro" id="IPR003593">
    <property type="entry name" value="AAA+_ATPase"/>
</dbReference>
<dbReference type="OrthoDB" id="64767at2759"/>
<dbReference type="Pfam" id="PF21408">
    <property type="entry name" value="MTR4-like_stalk"/>
    <property type="match status" value="1"/>
</dbReference>
<keyword evidence="3" id="KW-0963">Cytoplasm</keyword>
<dbReference type="PANTHER" id="PTHR12131:SF1">
    <property type="entry name" value="ATP-DEPENDENT RNA HELICASE SUPV3L1, MITOCHONDRIAL-RELATED"/>
    <property type="match status" value="1"/>
</dbReference>
<dbReference type="Gene3D" id="1.10.8.60">
    <property type="match status" value="2"/>
</dbReference>
<dbReference type="FunFam" id="3.40.50.300:FF:000354">
    <property type="entry name" value="ATP-dependent RNA helicase SKI2"/>
    <property type="match status" value="1"/>
</dbReference>
<dbReference type="Pfam" id="PF21409">
    <property type="entry name" value="Ski2_beta-barrel"/>
    <property type="match status" value="1"/>
</dbReference>
<dbReference type="SMART" id="SM00487">
    <property type="entry name" value="DEXDc"/>
    <property type="match status" value="1"/>
</dbReference>
<evidence type="ECO:0000256" key="6">
    <source>
        <dbReference type="ARBA" id="ARBA00022801"/>
    </source>
</evidence>
<protein>
    <submittedName>
        <fullName evidence="13">Antiviral helicase ski2</fullName>
    </submittedName>
</protein>
<evidence type="ECO:0000256" key="4">
    <source>
        <dbReference type="ARBA" id="ARBA00022737"/>
    </source>
</evidence>
<evidence type="ECO:0000256" key="5">
    <source>
        <dbReference type="ARBA" id="ARBA00022741"/>
    </source>
</evidence>
<dbReference type="SMART" id="SM00382">
    <property type="entry name" value="AAA"/>
    <property type="match status" value="3"/>
</dbReference>
<keyword evidence="4" id="KW-0677">Repeat</keyword>
<proteinExistence type="inferred from homology"/>
<dbReference type="FunFam" id="3.40.50.300:FF:000018">
    <property type="entry name" value="Cell division control 48"/>
    <property type="match status" value="1"/>
</dbReference>
<dbReference type="InterPro" id="IPR014001">
    <property type="entry name" value="Helicase_ATP-bd"/>
</dbReference>
<dbReference type="SUPFAM" id="SSF52540">
    <property type="entry name" value="P-loop containing nucleoside triphosphate hydrolases"/>
    <property type="match status" value="3"/>
</dbReference>
<dbReference type="Gene3D" id="1.10.3380.30">
    <property type="match status" value="2"/>
</dbReference>
<evidence type="ECO:0000256" key="3">
    <source>
        <dbReference type="ARBA" id="ARBA00022490"/>
    </source>
</evidence>
<dbReference type="PROSITE" id="PS51192">
    <property type="entry name" value="HELICASE_ATP_BIND_1"/>
    <property type="match status" value="1"/>
</dbReference>
<keyword evidence="5" id="KW-0547">Nucleotide-binding</keyword>
<dbReference type="Pfam" id="PF17911">
    <property type="entry name" value="Ski2_N"/>
    <property type="match status" value="1"/>
</dbReference>
<dbReference type="CDD" id="cd18795">
    <property type="entry name" value="SF2_C_Ski2"/>
    <property type="match status" value="1"/>
</dbReference>
<comment type="caution">
    <text evidence="13">The sequence shown here is derived from an EMBL/GenBank/DDBJ whole genome shotgun (WGS) entry which is preliminary data.</text>
</comment>
<dbReference type="FunFam" id="1.10.3380.30:FF:000001">
    <property type="entry name" value="Ski2 ATP-dependent RNA helicase"/>
    <property type="match status" value="1"/>
</dbReference>
<dbReference type="InterPro" id="IPR048392">
    <property type="entry name" value="MTR4-like_stalk"/>
</dbReference>
<dbReference type="EMBL" id="PUHR01000003">
    <property type="protein sequence ID" value="KAG0672380.1"/>
    <property type="molecule type" value="Genomic_DNA"/>
</dbReference>
<dbReference type="Pfam" id="PF17862">
    <property type="entry name" value="AAA_lid_3"/>
    <property type="match status" value="2"/>
</dbReference>
<keyword evidence="9" id="KW-0694">RNA-binding</keyword>